<evidence type="ECO:0000313" key="2">
    <source>
        <dbReference type="Proteomes" id="UP001161247"/>
    </source>
</evidence>
<dbReference type="Proteomes" id="UP001161247">
    <property type="component" value="Chromosome 6"/>
</dbReference>
<gene>
    <name evidence="1" type="ORF">OLC1_LOCUS16363</name>
</gene>
<name>A0AAV1DMW5_OLDCO</name>
<keyword evidence="2" id="KW-1185">Reference proteome</keyword>
<accession>A0AAV1DMW5</accession>
<protein>
    <submittedName>
        <fullName evidence="1">OLC1v1007816C1</fullName>
    </submittedName>
</protein>
<proteinExistence type="predicted"/>
<sequence length="136" mass="15371">MICSFLDPDSEAGFGEDFTTWDEQISEFYVVILEDIQRQSFRLTADSVSSIMVFVLQNLEAFHSLEWEVNGEILGEPMKALEEQMKLLRNLAAFVSRAVDSDACKDLCAHVEVLSINAAFFLFRCDPEKCDESICG</sequence>
<dbReference type="EMBL" id="OX459123">
    <property type="protein sequence ID" value="CAI9108253.1"/>
    <property type="molecule type" value="Genomic_DNA"/>
</dbReference>
<evidence type="ECO:0000313" key="1">
    <source>
        <dbReference type="EMBL" id="CAI9108253.1"/>
    </source>
</evidence>
<dbReference type="AlphaFoldDB" id="A0AAV1DMW5"/>
<organism evidence="1 2">
    <name type="scientific">Oldenlandia corymbosa var. corymbosa</name>
    <dbReference type="NCBI Taxonomy" id="529605"/>
    <lineage>
        <taxon>Eukaryota</taxon>
        <taxon>Viridiplantae</taxon>
        <taxon>Streptophyta</taxon>
        <taxon>Embryophyta</taxon>
        <taxon>Tracheophyta</taxon>
        <taxon>Spermatophyta</taxon>
        <taxon>Magnoliopsida</taxon>
        <taxon>eudicotyledons</taxon>
        <taxon>Gunneridae</taxon>
        <taxon>Pentapetalae</taxon>
        <taxon>asterids</taxon>
        <taxon>lamiids</taxon>
        <taxon>Gentianales</taxon>
        <taxon>Rubiaceae</taxon>
        <taxon>Rubioideae</taxon>
        <taxon>Spermacoceae</taxon>
        <taxon>Hedyotis-Oldenlandia complex</taxon>
        <taxon>Oldenlandia</taxon>
    </lineage>
</organism>
<reference evidence="1" key="1">
    <citation type="submission" date="2023-03" db="EMBL/GenBank/DDBJ databases">
        <authorList>
            <person name="Julca I."/>
        </authorList>
    </citation>
    <scope>NUCLEOTIDE SEQUENCE</scope>
</reference>